<keyword evidence="6" id="KW-0521">NADP</keyword>
<sequence>MPHVVTQSCVGDGSCVHACPVNCIQPTPDDPAFELAEMLHIDPATCVDCGACVTACPVDAIKPHAQLDEHERAFELINAAYHRVPRKRALLAPVRPRLTVRDRGQALRVAIVGSGPAAMYAAEEVLTIPGAQVSVYERLPQPYGLVRTGVAPDHRRTRRVSHQLDRIRQRPGLTMHLGTEVGRDVSHQQLLDGHHAVVYAVGAASDRRLDVPGAELPGVLSATELVGWYNGHPDHADRVVDLSHRRAVVIGNGNVALDVARILTVDPDALAESEIAPAALDALRASRIEEVVVVGRRGPEHAAFTLPELVGLRATPGVTLGVAAEDLAGVPGDDPKLELLRTLAPPASAGRRITLRFRLAPQAIAGDDRAGAVELAVAGGPAGQRIEAGLVITSIGYRGLPVAGLPYDADAGIVPNDEGRVVDPATAAVVPGSYVVGWIKRGPTGFIGTNRACSQDTIAALVDDYNAGLLPAPAAAPVATEPPPVARRGGLRHLTRRALAGSR</sequence>
<comment type="cofactor">
    <cofactor evidence="1">
        <name>FAD</name>
        <dbReference type="ChEBI" id="CHEBI:57692"/>
    </cofactor>
</comment>
<dbReference type="PRINTS" id="PR00419">
    <property type="entry name" value="ADXRDTASE"/>
</dbReference>
<dbReference type="PANTHER" id="PTHR48467:SF1">
    <property type="entry name" value="GLUTAMATE SYNTHASE 1 [NADH], CHLOROPLASTIC-LIKE"/>
    <property type="match status" value="1"/>
</dbReference>
<evidence type="ECO:0000313" key="12">
    <source>
        <dbReference type="EMBL" id="EHN09098.1"/>
    </source>
</evidence>
<evidence type="ECO:0000256" key="9">
    <source>
        <dbReference type="ARBA" id="ARBA00023014"/>
    </source>
</evidence>
<dbReference type="InterPro" id="IPR055275">
    <property type="entry name" value="Ferredox_Rdtase"/>
</dbReference>
<dbReference type="Pfam" id="PF12838">
    <property type="entry name" value="Fer4_7"/>
    <property type="match status" value="1"/>
</dbReference>
<protein>
    <recommendedName>
        <fullName evidence="2">ferredoxin--NADP(+) reductase</fullName>
        <ecNumber evidence="2">1.18.1.2</ecNumber>
    </recommendedName>
</protein>
<dbReference type="Gene3D" id="3.50.50.60">
    <property type="entry name" value="FAD/NAD(P)-binding domain"/>
    <property type="match status" value="1"/>
</dbReference>
<evidence type="ECO:0000256" key="4">
    <source>
        <dbReference type="ARBA" id="ARBA00022723"/>
    </source>
</evidence>
<comment type="catalytic activity">
    <reaction evidence="10">
        <text>2 reduced [2Fe-2S]-[ferredoxin] + NADP(+) + H(+) = 2 oxidized [2Fe-2S]-[ferredoxin] + NADPH</text>
        <dbReference type="Rhea" id="RHEA:20125"/>
        <dbReference type="Rhea" id="RHEA-COMP:10000"/>
        <dbReference type="Rhea" id="RHEA-COMP:10001"/>
        <dbReference type="ChEBI" id="CHEBI:15378"/>
        <dbReference type="ChEBI" id="CHEBI:33737"/>
        <dbReference type="ChEBI" id="CHEBI:33738"/>
        <dbReference type="ChEBI" id="CHEBI:57783"/>
        <dbReference type="ChEBI" id="CHEBI:58349"/>
        <dbReference type="EC" id="1.18.1.2"/>
    </reaction>
</comment>
<evidence type="ECO:0000256" key="7">
    <source>
        <dbReference type="ARBA" id="ARBA00023002"/>
    </source>
</evidence>
<evidence type="ECO:0000259" key="11">
    <source>
        <dbReference type="PROSITE" id="PS51379"/>
    </source>
</evidence>
<dbReference type="RefSeq" id="WP_007578673.1">
    <property type="nucleotide sequence ID" value="NZ_AGUD01000303.1"/>
</dbReference>
<dbReference type="PATRIC" id="fig|1097667.3.peg.4013"/>
<reference evidence="12 13" key="1">
    <citation type="journal article" date="2013" name="Biodegradation">
        <title>Quantitative proteomic analysis of ibuprofen-degrading Patulibacter sp. strain I11.</title>
        <authorList>
            <person name="Almeida B."/>
            <person name="Kjeldal H."/>
            <person name="Lolas I."/>
            <person name="Knudsen A.D."/>
            <person name="Carvalho G."/>
            <person name="Nielsen K.L."/>
            <person name="Barreto Crespo M.T."/>
            <person name="Stensballe A."/>
            <person name="Nielsen J.L."/>
        </authorList>
    </citation>
    <scope>NUCLEOTIDE SEQUENCE [LARGE SCALE GENOMIC DNA]</scope>
    <source>
        <strain evidence="12 13">I11</strain>
    </source>
</reference>
<accession>H0EB23</accession>
<dbReference type="SUPFAM" id="SSF54862">
    <property type="entry name" value="4Fe-4S ferredoxins"/>
    <property type="match status" value="1"/>
</dbReference>
<dbReference type="EC" id="1.18.1.2" evidence="2"/>
<keyword evidence="9" id="KW-0411">Iron-sulfur</keyword>
<evidence type="ECO:0000256" key="10">
    <source>
        <dbReference type="ARBA" id="ARBA00047776"/>
    </source>
</evidence>
<dbReference type="Pfam" id="PF07992">
    <property type="entry name" value="Pyr_redox_2"/>
    <property type="match status" value="1"/>
</dbReference>
<dbReference type="GO" id="GO:0051536">
    <property type="term" value="F:iron-sulfur cluster binding"/>
    <property type="evidence" value="ECO:0007669"/>
    <property type="project" value="UniProtKB-KW"/>
</dbReference>
<feature type="domain" description="4Fe-4S ferredoxin-type" evidence="11">
    <location>
        <begin position="1"/>
        <end position="29"/>
    </location>
</feature>
<dbReference type="AlphaFoldDB" id="H0EB23"/>
<keyword evidence="5" id="KW-0274">FAD</keyword>
<comment type="caution">
    <text evidence="12">The sequence shown here is derived from an EMBL/GenBank/DDBJ whole genome shotgun (WGS) entry which is preliminary data.</text>
</comment>
<evidence type="ECO:0000256" key="8">
    <source>
        <dbReference type="ARBA" id="ARBA00023004"/>
    </source>
</evidence>
<dbReference type="EMBL" id="AGUD01000303">
    <property type="protein sequence ID" value="EHN09098.1"/>
    <property type="molecule type" value="Genomic_DNA"/>
</dbReference>
<dbReference type="InterPro" id="IPR017900">
    <property type="entry name" value="4Fe4S_Fe_S_CS"/>
</dbReference>
<dbReference type="PROSITE" id="PS00198">
    <property type="entry name" value="4FE4S_FER_1"/>
    <property type="match status" value="1"/>
</dbReference>
<evidence type="ECO:0000256" key="3">
    <source>
        <dbReference type="ARBA" id="ARBA00022630"/>
    </source>
</evidence>
<evidence type="ECO:0000256" key="5">
    <source>
        <dbReference type="ARBA" id="ARBA00022827"/>
    </source>
</evidence>
<proteinExistence type="predicted"/>
<evidence type="ECO:0000256" key="1">
    <source>
        <dbReference type="ARBA" id="ARBA00001974"/>
    </source>
</evidence>
<organism evidence="12 13">
    <name type="scientific">Patulibacter medicamentivorans</name>
    <dbReference type="NCBI Taxonomy" id="1097667"/>
    <lineage>
        <taxon>Bacteria</taxon>
        <taxon>Bacillati</taxon>
        <taxon>Actinomycetota</taxon>
        <taxon>Thermoleophilia</taxon>
        <taxon>Solirubrobacterales</taxon>
        <taxon>Patulibacteraceae</taxon>
        <taxon>Patulibacter</taxon>
    </lineage>
</organism>
<keyword evidence="3" id="KW-0285">Flavoprotein</keyword>
<keyword evidence="7" id="KW-0560">Oxidoreductase</keyword>
<dbReference type="Gene3D" id="3.30.70.20">
    <property type="match status" value="1"/>
</dbReference>
<dbReference type="GO" id="GO:0046872">
    <property type="term" value="F:metal ion binding"/>
    <property type="evidence" value="ECO:0007669"/>
    <property type="project" value="UniProtKB-KW"/>
</dbReference>
<keyword evidence="8" id="KW-0408">Iron</keyword>
<dbReference type="PANTHER" id="PTHR48467">
    <property type="entry name" value="GLUTAMATE SYNTHASE 1 [NADH], CHLOROPLASTIC-LIKE"/>
    <property type="match status" value="1"/>
</dbReference>
<evidence type="ECO:0000313" key="13">
    <source>
        <dbReference type="Proteomes" id="UP000005143"/>
    </source>
</evidence>
<dbReference type="Gene3D" id="3.40.50.720">
    <property type="entry name" value="NAD(P)-binding Rossmann-like Domain"/>
    <property type="match status" value="1"/>
</dbReference>
<dbReference type="Proteomes" id="UP000005143">
    <property type="component" value="Unassembled WGS sequence"/>
</dbReference>
<dbReference type="InterPro" id="IPR023753">
    <property type="entry name" value="FAD/NAD-binding_dom"/>
</dbReference>
<gene>
    <name evidence="12" type="ORF">PAI11_40480</name>
</gene>
<dbReference type="PROSITE" id="PS51379">
    <property type="entry name" value="4FE4S_FER_2"/>
    <property type="match status" value="2"/>
</dbReference>
<keyword evidence="4" id="KW-0479">Metal-binding</keyword>
<dbReference type="InterPro" id="IPR017896">
    <property type="entry name" value="4Fe4S_Fe-S-bd"/>
</dbReference>
<feature type="domain" description="4Fe-4S ferredoxin-type" evidence="11">
    <location>
        <begin position="37"/>
        <end position="66"/>
    </location>
</feature>
<dbReference type="InterPro" id="IPR036188">
    <property type="entry name" value="FAD/NAD-bd_sf"/>
</dbReference>
<name>H0EB23_9ACTN</name>
<dbReference type="OrthoDB" id="289202at2"/>
<dbReference type="SUPFAM" id="SSF51971">
    <property type="entry name" value="Nucleotide-binding domain"/>
    <property type="match status" value="1"/>
</dbReference>
<keyword evidence="13" id="KW-1185">Reference proteome</keyword>
<evidence type="ECO:0000256" key="2">
    <source>
        <dbReference type="ARBA" id="ARBA00013223"/>
    </source>
</evidence>
<dbReference type="GO" id="GO:0004324">
    <property type="term" value="F:ferredoxin-NADP+ reductase activity"/>
    <property type="evidence" value="ECO:0007669"/>
    <property type="project" value="UniProtKB-EC"/>
</dbReference>
<evidence type="ECO:0000256" key="6">
    <source>
        <dbReference type="ARBA" id="ARBA00022857"/>
    </source>
</evidence>